<accession>A0A8K1YUD5</accession>
<sequence length="242" mass="28422">MKQNILDEQFLQLEALLKNCDDLSISLQFKLVQNIYDSGLNGQQKLLQKLVFDYLNKSDLISFIHGFIFELLSKSTYPAIIQVVNQYFYNGIIPLKSACGIDYLNLQQLLSKQQFQKANQLTHLKLCQLAQIQGNHSREWLYFTDILLLPTLDLYTIDKLWSIHSRGLFGISIQRKIWLSNDSDWNKFWDKIGWKVNGLPRRYPQEFIWNFSAPQGHLPLFNQLRGVRVLSALFMHPVWNEK</sequence>
<feature type="domain" description="GUN4-like" evidence="1">
    <location>
        <begin position="97"/>
        <end position="237"/>
    </location>
</feature>
<dbReference type="Gene3D" id="1.10.10.1770">
    <property type="entry name" value="Gun4-like"/>
    <property type="match status" value="1"/>
</dbReference>
<dbReference type="EMBL" id="MK641509">
    <property type="protein sequence ID" value="UEQ11980.1"/>
    <property type="molecule type" value="Genomic_DNA"/>
</dbReference>
<dbReference type="CDD" id="cd16383">
    <property type="entry name" value="GUN4"/>
    <property type="match status" value="1"/>
</dbReference>
<dbReference type="SUPFAM" id="SSF140869">
    <property type="entry name" value="GUN4-like"/>
    <property type="match status" value="1"/>
</dbReference>
<dbReference type="AlphaFoldDB" id="A0A8K1YUD5"/>
<evidence type="ECO:0000313" key="2">
    <source>
        <dbReference type="EMBL" id="UEQ11980.1"/>
    </source>
</evidence>
<keyword evidence="2" id="KW-0150">Chloroplast</keyword>
<name>A0A8K1YUD5_9FLOR</name>
<dbReference type="GO" id="GO:0046906">
    <property type="term" value="F:tetrapyrrole binding"/>
    <property type="evidence" value="ECO:0007669"/>
    <property type="project" value="TreeGrafter"/>
</dbReference>
<dbReference type="PANTHER" id="PTHR34800:SF1">
    <property type="entry name" value="TETRAPYRROLE-BINDING PROTEIN, CHLOROPLASTIC"/>
    <property type="match status" value="1"/>
</dbReference>
<dbReference type="PANTHER" id="PTHR34800">
    <property type="entry name" value="TETRAPYRROLE-BINDING PROTEIN, CHLOROPLASTIC"/>
    <property type="match status" value="1"/>
</dbReference>
<protein>
    <recommendedName>
        <fullName evidence="1">GUN4-like domain-containing protein</fullName>
    </recommendedName>
</protein>
<organism evidence="2">
    <name type="scientific">Kumanoa mahlacensis</name>
    <dbReference type="NCBI Taxonomy" id="1196387"/>
    <lineage>
        <taxon>Eukaryota</taxon>
        <taxon>Rhodophyta</taxon>
        <taxon>Florideophyceae</taxon>
        <taxon>Nemaliophycidae</taxon>
        <taxon>Batrachospermales</taxon>
        <taxon>Batrachospermaceae</taxon>
        <taxon>Kumanoa</taxon>
    </lineage>
</organism>
<dbReference type="InterPro" id="IPR037215">
    <property type="entry name" value="GUN4-like_sf"/>
</dbReference>
<evidence type="ECO:0000259" key="1">
    <source>
        <dbReference type="Pfam" id="PF05419"/>
    </source>
</evidence>
<geneLocation type="chloroplast" evidence="2"/>
<keyword evidence="2" id="KW-0934">Plastid</keyword>
<dbReference type="Pfam" id="PF05419">
    <property type="entry name" value="GUN4"/>
    <property type="match status" value="1"/>
</dbReference>
<reference evidence="2" key="1">
    <citation type="submission" date="2019-03" db="EMBL/GenBank/DDBJ databases">
        <title>Phycologia Chloroplast and mitochondrial genomes of Kumanoa mahlacensis.</title>
        <authorList>
            <person name="Fang K."/>
        </authorList>
    </citation>
    <scope>NUCLEOTIDE SEQUENCE</scope>
    <source>
        <strain evidence="2">SAS-FKP1701</strain>
    </source>
</reference>
<dbReference type="Gene3D" id="1.25.40.620">
    <property type="match status" value="1"/>
</dbReference>
<dbReference type="InterPro" id="IPR008629">
    <property type="entry name" value="GUN4-like"/>
</dbReference>
<gene>
    <name evidence="2" type="primary">ycf53</name>
</gene>
<proteinExistence type="predicted"/>